<dbReference type="EMBL" id="SRLO01000419">
    <property type="protein sequence ID" value="TNN56840.1"/>
    <property type="molecule type" value="Genomic_DNA"/>
</dbReference>
<evidence type="ECO:0000313" key="2">
    <source>
        <dbReference type="EMBL" id="TNN56840.1"/>
    </source>
</evidence>
<reference evidence="2 3" key="1">
    <citation type="submission" date="2019-03" db="EMBL/GenBank/DDBJ databases">
        <title>First draft genome of Liparis tanakae, snailfish: a comprehensive survey of snailfish specific genes.</title>
        <authorList>
            <person name="Kim W."/>
            <person name="Song I."/>
            <person name="Jeong J.-H."/>
            <person name="Kim D."/>
            <person name="Kim S."/>
            <person name="Ryu S."/>
            <person name="Song J.Y."/>
            <person name="Lee S.K."/>
        </authorList>
    </citation>
    <scope>NUCLEOTIDE SEQUENCE [LARGE SCALE GENOMIC DNA]</scope>
    <source>
        <tissue evidence="2">Muscle</tissue>
    </source>
</reference>
<feature type="compositionally biased region" description="Polar residues" evidence="1">
    <location>
        <begin position="46"/>
        <end position="62"/>
    </location>
</feature>
<gene>
    <name evidence="2" type="ORF">EYF80_032936</name>
</gene>
<sequence>MVVGGALQTPPEEVRGQRSEVRGQAERAHLPWPGTVGLTVERESPSRWNTTAPPSRTRSCRTSGPHMWNLGPRDDHNHRVVRLRPAEGGERGAGRQKPVAIVVIVLTPGTHALLKGTATEESDVIGWNVCDLTVTPVTSSDPADLPETLVTFDLNAVPVDDQSSRCGLLKPRPQLLFRFLRIDRLIEPKANALKSGERESLSSSENAAPSVMDMRPLSTTGATPPHTHTHTHTRLLISNNSRPITSLQLTRRLLAEPGNAEQAHAAEEEEGGQDEEQQLHRGQGSPHGDPGTSTRVRKYIST</sequence>
<feature type="compositionally biased region" description="Acidic residues" evidence="1">
    <location>
        <begin position="267"/>
        <end position="276"/>
    </location>
</feature>
<evidence type="ECO:0000256" key="1">
    <source>
        <dbReference type="SAM" id="MobiDB-lite"/>
    </source>
</evidence>
<feature type="compositionally biased region" description="Basic and acidic residues" evidence="1">
    <location>
        <begin position="12"/>
        <end position="24"/>
    </location>
</feature>
<accession>A0A4Z2GUD9</accession>
<feature type="region of interest" description="Disordered" evidence="1">
    <location>
        <begin position="258"/>
        <end position="302"/>
    </location>
</feature>
<evidence type="ECO:0000313" key="3">
    <source>
        <dbReference type="Proteomes" id="UP000314294"/>
    </source>
</evidence>
<feature type="region of interest" description="Disordered" evidence="1">
    <location>
        <begin position="43"/>
        <end position="75"/>
    </location>
</feature>
<comment type="caution">
    <text evidence="2">The sequence shown here is derived from an EMBL/GenBank/DDBJ whole genome shotgun (WGS) entry which is preliminary data.</text>
</comment>
<protein>
    <submittedName>
        <fullName evidence="2">Uncharacterized protein</fullName>
    </submittedName>
</protein>
<name>A0A4Z2GUD9_9TELE</name>
<feature type="region of interest" description="Disordered" evidence="1">
    <location>
        <begin position="192"/>
        <end position="242"/>
    </location>
</feature>
<keyword evidence="3" id="KW-1185">Reference proteome</keyword>
<feature type="region of interest" description="Disordered" evidence="1">
    <location>
        <begin position="1"/>
        <end position="24"/>
    </location>
</feature>
<dbReference type="AlphaFoldDB" id="A0A4Z2GUD9"/>
<organism evidence="2 3">
    <name type="scientific">Liparis tanakae</name>
    <name type="common">Tanaka's snailfish</name>
    <dbReference type="NCBI Taxonomy" id="230148"/>
    <lineage>
        <taxon>Eukaryota</taxon>
        <taxon>Metazoa</taxon>
        <taxon>Chordata</taxon>
        <taxon>Craniata</taxon>
        <taxon>Vertebrata</taxon>
        <taxon>Euteleostomi</taxon>
        <taxon>Actinopterygii</taxon>
        <taxon>Neopterygii</taxon>
        <taxon>Teleostei</taxon>
        <taxon>Neoteleostei</taxon>
        <taxon>Acanthomorphata</taxon>
        <taxon>Eupercaria</taxon>
        <taxon>Perciformes</taxon>
        <taxon>Cottioidei</taxon>
        <taxon>Cottales</taxon>
        <taxon>Liparidae</taxon>
        <taxon>Liparis</taxon>
    </lineage>
</organism>
<dbReference type="Proteomes" id="UP000314294">
    <property type="component" value="Unassembled WGS sequence"/>
</dbReference>
<proteinExistence type="predicted"/>